<name>A0A540KB88_MALBA</name>
<dbReference type="InterPro" id="IPR004567">
    <property type="entry name" value="Type_II_PanK"/>
</dbReference>
<feature type="domain" description="MHD" evidence="1">
    <location>
        <begin position="1"/>
        <end position="192"/>
    </location>
</feature>
<dbReference type="SUPFAM" id="SSF53067">
    <property type="entry name" value="Actin-like ATPase domain"/>
    <property type="match status" value="1"/>
</dbReference>
<proteinExistence type="predicted"/>
<evidence type="ECO:0000259" key="1">
    <source>
        <dbReference type="PROSITE" id="PS51072"/>
    </source>
</evidence>
<sequence length="192" mass="21201">MDMECVFCCVPCAYTLWLRLVKLDDVTFHQCVNLTRFNSEKTVSFVPPDGEFELMKYAHFMMISGSQQHGASGSAKFIIKEKTNCLGWPLYHCFLACIQANLLTRDNGEQATGGGAFKYAYLFKEKLGISLDKADEMDCLVAGANFLLKLSGRYRFGLPVGFVADSIGATLGAGAAFLLGRTQMITFKLLTD</sequence>
<dbReference type="GO" id="GO:0005524">
    <property type="term" value="F:ATP binding"/>
    <property type="evidence" value="ECO:0007669"/>
    <property type="project" value="InterPro"/>
</dbReference>
<dbReference type="InterPro" id="IPR050431">
    <property type="entry name" value="Adaptor_comp_med_subunit"/>
</dbReference>
<dbReference type="InterPro" id="IPR036168">
    <property type="entry name" value="AP2_Mu_C_sf"/>
</dbReference>
<dbReference type="InterPro" id="IPR028565">
    <property type="entry name" value="MHD"/>
</dbReference>
<dbReference type="SUPFAM" id="SSF49447">
    <property type="entry name" value="Second domain of Mu2 adaptin subunit (ap50) of ap2 adaptor"/>
    <property type="match status" value="1"/>
</dbReference>
<protein>
    <recommendedName>
        <fullName evidence="1">MHD domain-containing protein</fullName>
    </recommendedName>
</protein>
<dbReference type="PROSITE" id="PS51072">
    <property type="entry name" value="MHD"/>
    <property type="match status" value="1"/>
</dbReference>
<comment type="caution">
    <text evidence="2">The sequence shown here is derived from an EMBL/GenBank/DDBJ whole genome shotgun (WGS) entry which is preliminary data.</text>
</comment>
<evidence type="ECO:0000313" key="3">
    <source>
        <dbReference type="Proteomes" id="UP000315295"/>
    </source>
</evidence>
<gene>
    <name evidence="2" type="ORF">C1H46_042981</name>
</gene>
<dbReference type="Pfam" id="PF00928">
    <property type="entry name" value="Adap_comp_sub"/>
    <property type="match status" value="1"/>
</dbReference>
<dbReference type="PANTHER" id="PTHR10529">
    <property type="entry name" value="AP COMPLEX SUBUNIT MU"/>
    <property type="match status" value="1"/>
</dbReference>
<dbReference type="Pfam" id="PF03630">
    <property type="entry name" value="Fumble"/>
    <property type="match status" value="1"/>
</dbReference>
<dbReference type="Proteomes" id="UP000315295">
    <property type="component" value="Unassembled WGS sequence"/>
</dbReference>
<dbReference type="GO" id="GO:0015937">
    <property type="term" value="P:coenzyme A biosynthetic process"/>
    <property type="evidence" value="ECO:0007669"/>
    <property type="project" value="InterPro"/>
</dbReference>
<dbReference type="InterPro" id="IPR043129">
    <property type="entry name" value="ATPase_NBD"/>
</dbReference>
<organism evidence="2 3">
    <name type="scientific">Malus baccata</name>
    <name type="common">Siberian crab apple</name>
    <name type="synonym">Pyrus baccata</name>
    <dbReference type="NCBI Taxonomy" id="106549"/>
    <lineage>
        <taxon>Eukaryota</taxon>
        <taxon>Viridiplantae</taxon>
        <taxon>Streptophyta</taxon>
        <taxon>Embryophyta</taxon>
        <taxon>Tracheophyta</taxon>
        <taxon>Spermatophyta</taxon>
        <taxon>Magnoliopsida</taxon>
        <taxon>eudicotyledons</taxon>
        <taxon>Gunneridae</taxon>
        <taxon>Pentapetalae</taxon>
        <taxon>rosids</taxon>
        <taxon>fabids</taxon>
        <taxon>Rosales</taxon>
        <taxon>Rosaceae</taxon>
        <taxon>Amygdaloideae</taxon>
        <taxon>Maleae</taxon>
        <taxon>Malus</taxon>
    </lineage>
</organism>
<accession>A0A540KB88</accession>
<keyword evidence="3" id="KW-1185">Reference proteome</keyword>
<evidence type="ECO:0000313" key="2">
    <source>
        <dbReference type="EMBL" id="TQD71481.1"/>
    </source>
</evidence>
<dbReference type="STRING" id="106549.A0A540KB88"/>
<dbReference type="Gene3D" id="3.30.420.510">
    <property type="match status" value="1"/>
</dbReference>
<dbReference type="AlphaFoldDB" id="A0A540KB88"/>
<reference evidence="2 3" key="1">
    <citation type="journal article" date="2019" name="G3 (Bethesda)">
        <title>Sequencing of a Wild Apple (Malus baccata) Genome Unravels the Differences Between Cultivated and Wild Apple Species Regarding Disease Resistance and Cold Tolerance.</title>
        <authorList>
            <person name="Chen X."/>
        </authorList>
    </citation>
    <scope>NUCLEOTIDE SEQUENCE [LARGE SCALE GENOMIC DNA]</scope>
    <source>
        <strain evidence="3">cv. Shandingzi</strain>
        <tissue evidence="2">Leaves</tissue>
    </source>
</reference>
<dbReference type="EMBL" id="VIEB01001546">
    <property type="protein sequence ID" value="TQD71481.1"/>
    <property type="molecule type" value="Genomic_DNA"/>
</dbReference>